<dbReference type="NCBIfam" id="TIGR00229">
    <property type="entry name" value="sensory_box"/>
    <property type="match status" value="1"/>
</dbReference>
<organism evidence="11 12">
    <name type="scientific">Mucilaginibacter celer</name>
    <dbReference type="NCBI Taxonomy" id="2305508"/>
    <lineage>
        <taxon>Bacteria</taxon>
        <taxon>Pseudomonadati</taxon>
        <taxon>Bacteroidota</taxon>
        <taxon>Sphingobacteriia</taxon>
        <taxon>Sphingobacteriales</taxon>
        <taxon>Sphingobacteriaceae</taxon>
        <taxon>Mucilaginibacter</taxon>
    </lineage>
</organism>
<dbReference type="InterPro" id="IPR000014">
    <property type="entry name" value="PAS"/>
</dbReference>
<dbReference type="PANTHER" id="PTHR45453">
    <property type="entry name" value="PHOSPHATE REGULON SENSOR PROTEIN PHOR"/>
    <property type="match status" value="1"/>
</dbReference>
<keyword evidence="4" id="KW-0808">Transferase</keyword>
<dbReference type="AlphaFoldDB" id="A0A494VY77"/>
<keyword evidence="3" id="KW-0597">Phosphoprotein</keyword>
<dbReference type="EMBL" id="CP032869">
    <property type="protein sequence ID" value="AYL95952.1"/>
    <property type="molecule type" value="Genomic_DNA"/>
</dbReference>
<dbReference type="InterPro" id="IPR050351">
    <property type="entry name" value="BphY/WalK/GraS-like"/>
</dbReference>
<name>A0A494VY77_9SPHI</name>
<dbReference type="FunFam" id="1.10.287.130:FF:000001">
    <property type="entry name" value="Two-component sensor histidine kinase"/>
    <property type="match status" value="1"/>
</dbReference>
<dbReference type="PROSITE" id="PS50112">
    <property type="entry name" value="PAS"/>
    <property type="match status" value="1"/>
</dbReference>
<dbReference type="SUPFAM" id="SSF47384">
    <property type="entry name" value="Homodimeric domain of signal transducing histidine kinase"/>
    <property type="match status" value="1"/>
</dbReference>
<dbReference type="Gene3D" id="3.30.450.20">
    <property type="entry name" value="PAS domain"/>
    <property type="match status" value="2"/>
</dbReference>
<gene>
    <name evidence="11" type="ORF">HYN43_011925</name>
</gene>
<dbReference type="OrthoDB" id="9813151at2"/>
<dbReference type="GO" id="GO:0000155">
    <property type="term" value="F:phosphorelay sensor kinase activity"/>
    <property type="evidence" value="ECO:0007669"/>
    <property type="project" value="InterPro"/>
</dbReference>
<feature type="domain" description="Histidine kinase" evidence="8">
    <location>
        <begin position="277"/>
        <end position="491"/>
    </location>
</feature>
<dbReference type="FunFam" id="3.30.565.10:FF:000006">
    <property type="entry name" value="Sensor histidine kinase WalK"/>
    <property type="match status" value="1"/>
</dbReference>
<keyword evidence="12" id="KW-1185">Reference proteome</keyword>
<protein>
    <recommendedName>
        <fullName evidence="2">histidine kinase</fullName>
        <ecNumber evidence="2">2.7.13.3</ecNumber>
    </recommendedName>
</protein>
<keyword evidence="7" id="KW-0472">Membrane</keyword>
<dbReference type="InterPro" id="IPR003594">
    <property type="entry name" value="HATPase_dom"/>
</dbReference>
<dbReference type="Gene3D" id="3.30.565.10">
    <property type="entry name" value="Histidine kinase-like ATPase, C-terminal domain"/>
    <property type="match status" value="1"/>
</dbReference>
<dbReference type="InterPro" id="IPR005467">
    <property type="entry name" value="His_kinase_dom"/>
</dbReference>
<keyword evidence="6" id="KW-0902">Two-component regulatory system</keyword>
<dbReference type="InterPro" id="IPR036890">
    <property type="entry name" value="HATPase_C_sf"/>
</dbReference>
<evidence type="ECO:0000259" key="8">
    <source>
        <dbReference type="PROSITE" id="PS50109"/>
    </source>
</evidence>
<dbReference type="PRINTS" id="PR00344">
    <property type="entry name" value="BCTRLSENSOR"/>
</dbReference>
<dbReference type="SUPFAM" id="SSF55785">
    <property type="entry name" value="PYP-like sensor domain (PAS domain)"/>
    <property type="match status" value="2"/>
</dbReference>
<dbReference type="GO" id="GO:0005886">
    <property type="term" value="C:plasma membrane"/>
    <property type="evidence" value="ECO:0007669"/>
    <property type="project" value="TreeGrafter"/>
</dbReference>
<evidence type="ECO:0000256" key="1">
    <source>
        <dbReference type="ARBA" id="ARBA00000085"/>
    </source>
</evidence>
<dbReference type="RefSeq" id="WP_119409560.1">
    <property type="nucleotide sequence ID" value="NZ_CP032869.1"/>
</dbReference>
<reference evidence="11 12" key="1">
    <citation type="submission" date="2018-10" db="EMBL/GenBank/DDBJ databases">
        <title>Genome sequencing of Mucilaginibacter sp. HYN0043.</title>
        <authorList>
            <person name="Kim M."/>
            <person name="Yi H."/>
        </authorList>
    </citation>
    <scope>NUCLEOTIDE SEQUENCE [LARGE SCALE GENOMIC DNA]</scope>
    <source>
        <strain evidence="11 12">HYN0043</strain>
    </source>
</reference>
<dbReference type="SMART" id="SM00091">
    <property type="entry name" value="PAS"/>
    <property type="match status" value="2"/>
</dbReference>
<dbReference type="PROSITE" id="PS50113">
    <property type="entry name" value="PAC"/>
    <property type="match status" value="1"/>
</dbReference>
<dbReference type="CDD" id="cd00082">
    <property type="entry name" value="HisKA"/>
    <property type="match status" value="1"/>
</dbReference>
<sequence length="491" mass="54886">MPENQHLILPDGIFKIIFENSPGSLLVQADAPRFTIIAASDGYLSTTSTNRQQIVGKGFFEVFPDDAENPDDVTTARKIFTKVAQTGQKIDVPCYRYDVYNAESKTYEKRFWSCSNIPFTCNDKVTYILNTVVDITAEVNARQEAIESEHRLRLAAEATGFATFDWNLNEEKRYCSPQIAELFGHPPATVLTSTDIFNMVHPDDRPVVIDAFNEAANTGVFGYELRVIWPDGSLHWVCIKGKQIADGPRNCTRVLGTILDITESKRDEIRKNDFIAMASHELKTPLTSIKSYIQILAKKLADSNDSFVSNALAKANIQVNKMTDLIHGFLDLSKLESGKLQFKPELFDINQLITEIITEFNQTSSNHNLTFTPQGNLSVNADREKIGQVITNLLSNAIKYSNKGTSVDIKTRLTDSGAKVSITDRGIGIKPRDQKKLFQRFYRVENEKIRNVSGFGIGLYLAAEIIQCHKGKIGVESVEGEGSTFYFTLPA</sequence>
<dbReference type="Pfam" id="PF02518">
    <property type="entry name" value="HATPase_c"/>
    <property type="match status" value="1"/>
</dbReference>
<dbReference type="Proteomes" id="UP000270046">
    <property type="component" value="Chromosome"/>
</dbReference>
<dbReference type="InterPro" id="IPR036097">
    <property type="entry name" value="HisK_dim/P_sf"/>
</dbReference>
<comment type="catalytic activity">
    <reaction evidence="1">
        <text>ATP + protein L-histidine = ADP + protein N-phospho-L-histidine.</text>
        <dbReference type="EC" id="2.7.13.3"/>
    </reaction>
</comment>
<evidence type="ECO:0000313" key="11">
    <source>
        <dbReference type="EMBL" id="AYL95952.1"/>
    </source>
</evidence>
<dbReference type="EC" id="2.7.13.3" evidence="2"/>
<proteinExistence type="predicted"/>
<dbReference type="Gene3D" id="1.10.287.130">
    <property type="match status" value="1"/>
</dbReference>
<evidence type="ECO:0000256" key="2">
    <source>
        <dbReference type="ARBA" id="ARBA00012438"/>
    </source>
</evidence>
<feature type="domain" description="PAC" evidence="10">
    <location>
        <begin position="221"/>
        <end position="273"/>
    </location>
</feature>
<keyword evidence="5" id="KW-0418">Kinase</keyword>
<dbReference type="SMART" id="SM00387">
    <property type="entry name" value="HATPase_c"/>
    <property type="match status" value="1"/>
</dbReference>
<evidence type="ECO:0000256" key="3">
    <source>
        <dbReference type="ARBA" id="ARBA00022553"/>
    </source>
</evidence>
<dbReference type="Gene3D" id="2.10.70.100">
    <property type="match status" value="1"/>
</dbReference>
<dbReference type="InterPro" id="IPR003661">
    <property type="entry name" value="HisK_dim/P_dom"/>
</dbReference>
<dbReference type="Pfam" id="PF00512">
    <property type="entry name" value="HisKA"/>
    <property type="match status" value="1"/>
</dbReference>
<dbReference type="PANTHER" id="PTHR45453:SF1">
    <property type="entry name" value="PHOSPHATE REGULON SENSOR PROTEIN PHOR"/>
    <property type="match status" value="1"/>
</dbReference>
<dbReference type="CDD" id="cd00130">
    <property type="entry name" value="PAS"/>
    <property type="match status" value="1"/>
</dbReference>
<dbReference type="InterPro" id="IPR035965">
    <property type="entry name" value="PAS-like_dom_sf"/>
</dbReference>
<accession>A0A494VY77</accession>
<evidence type="ECO:0000256" key="6">
    <source>
        <dbReference type="ARBA" id="ARBA00023012"/>
    </source>
</evidence>
<dbReference type="InterPro" id="IPR000700">
    <property type="entry name" value="PAS-assoc_C"/>
</dbReference>
<evidence type="ECO:0000313" key="12">
    <source>
        <dbReference type="Proteomes" id="UP000270046"/>
    </source>
</evidence>
<evidence type="ECO:0000259" key="9">
    <source>
        <dbReference type="PROSITE" id="PS50112"/>
    </source>
</evidence>
<feature type="domain" description="PAS" evidence="9">
    <location>
        <begin position="148"/>
        <end position="219"/>
    </location>
</feature>
<dbReference type="InterPro" id="IPR004358">
    <property type="entry name" value="Sig_transdc_His_kin-like_C"/>
</dbReference>
<dbReference type="GO" id="GO:0004721">
    <property type="term" value="F:phosphoprotein phosphatase activity"/>
    <property type="evidence" value="ECO:0007669"/>
    <property type="project" value="TreeGrafter"/>
</dbReference>
<dbReference type="Pfam" id="PF08447">
    <property type="entry name" value="PAS_3"/>
    <property type="match status" value="1"/>
</dbReference>
<dbReference type="GO" id="GO:0016036">
    <property type="term" value="P:cellular response to phosphate starvation"/>
    <property type="evidence" value="ECO:0007669"/>
    <property type="project" value="TreeGrafter"/>
</dbReference>
<dbReference type="InterPro" id="IPR013655">
    <property type="entry name" value="PAS_fold_3"/>
</dbReference>
<evidence type="ECO:0000256" key="5">
    <source>
        <dbReference type="ARBA" id="ARBA00022777"/>
    </source>
</evidence>
<evidence type="ECO:0000259" key="10">
    <source>
        <dbReference type="PROSITE" id="PS50113"/>
    </source>
</evidence>
<dbReference type="Pfam" id="PF13426">
    <property type="entry name" value="PAS_9"/>
    <property type="match status" value="1"/>
</dbReference>
<dbReference type="SMART" id="SM00388">
    <property type="entry name" value="HisKA"/>
    <property type="match status" value="1"/>
</dbReference>
<evidence type="ECO:0000256" key="4">
    <source>
        <dbReference type="ARBA" id="ARBA00022679"/>
    </source>
</evidence>
<evidence type="ECO:0000256" key="7">
    <source>
        <dbReference type="ARBA" id="ARBA00023136"/>
    </source>
</evidence>
<dbReference type="SUPFAM" id="SSF55874">
    <property type="entry name" value="ATPase domain of HSP90 chaperone/DNA topoisomerase II/histidine kinase"/>
    <property type="match status" value="1"/>
</dbReference>
<dbReference type="PROSITE" id="PS50109">
    <property type="entry name" value="HIS_KIN"/>
    <property type="match status" value="1"/>
</dbReference>
<dbReference type="KEGG" id="muh:HYN43_011925"/>